<dbReference type="STRING" id="310782.SAMN05216499_116114"/>
<evidence type="ECO:0000313" key="3">
    <source>
        <dbReference type="Proteomes" id="UP000184111"/>
    </source>
</evidence>
<keyword evidence="3" id="KW-1185">Reference proteome</keyword>
<reference evidence="2 3" key="1">
    <citation type="submission" date="2016-11" db="EMBL/GenBank/DDBJ databases">
        <authorList>
            <person name="Jaros S."/>
            <person name="Januszkiewicz K."/>
            <person name="Wedrychowicz H."/>
        </authorList>
    </citation>
    <scope>NUCLEOTIDE SEQUENCE [LARGE SCALE GENOMIC DNA]</scope>
    <source>
        <strain evidence="2 3">CGMCC 4.2025</strain>
    </source>
</reference>
<dbReference type="AlphaFoldDB" id="A0A1M7MPH3"/>
<keyword evidence="1" id="KW-0812">Transmembrane</keyword>
<dbReference type="Proteomes" id="UP000184111">
    <property type="component" value="Unassembled WGS sequence"/>
</dbReference>
<name>A0A1M7MPH3_9ACTN</name>
<feature type="transmembrane region" description="Helical" evidence="1">
    <location>
        <begin position="76"/>
        <end position="93"/>
    </location>
</feature>
<evidence type="ECO:0000256" key="1">
    <source>
        <dbReference type="SAM" id="Phobius"/>
    </source>
</evidence>
<keyword evidence="1" id="KW-1133">Transmembrane helix</keyword>
<accession>A0A1M7MPH3</accession>
<protein>
    <submittedName>
        <fullName evidence="2">Predicted integral membrane protein</fullName>
    </submittedName>
</protein>
<gene>
    <name evidence="2" type="ORF">SAMN05216499_116114</name>
</gene>
<dbReference type="EMBL" id="FRBI01000016">
    <property type="protein sequence ID" value="SHM92422.1"/>
    <property type="molecule type" value="Genomic_DNA"/>
</dbReference>
<organism evidence="2 3">
    <name type="scientific">Actinacidiphila paucisporea</name>
    <dbReference type="NCBI Taxonomy" id="310782"/>
    <lineage>
        <taxon>Bacteria</taxon>
        <taxon>Bacillati</taxon>
        <taxon>Actinomycetota</taxon>
        <taxon>Actinomycetes</taxon>
        <taxon>Kitasatosporales</taxon>
        <taxon>Streptomycetaceae</taxon>
        <taxon>Actinacidiphila</taxon>
    </lineage>
</organism>
<dbReference type="InterPro" id="IPR018729">
    <property type="entry name" value="DUF2269_transmembrane"/>
</dbReference>
<dbReference type="Pfam" id="PF10027">
    <property type="entry name" value="DUF2269"/>
    <property type="match status" value="1"/>
</dbReference>
<sequence>MTLANALLICHVTAAVVLFASLIADWIGVIALRSAWTTGQVREPLKAIQVSAGFGPIARITVLATGLWLAVIAWAWQGWIIAGLAGWTVLVLLGEPLTGKDMRAMVAAVGAAEDGALPPEVLDRVHEPRLWSSVLTRTGVVTGVVACMIGKPGLVVGLGVLLGDTCSGSPRRK</sequence>
<dbReference type="OrthoDB" id="4313029at2"/>
<keyword evidence="1" id="KW-0472">Membrane</keyword>
<dbReference type="RefSeq" id="WP_073500880.1">
    <property type="nucleotide sequence ID" value="NZ_FRBI01000016.1"/>
</dbReference>
<evidence type="ECO:0000313" key="2">
    <source>
        <dbReference type="EMBL" id="SHM92422.1"/>
    </source>
</evidence>
<proteinExistence type="predicted"/>
<feature type="transmembrane region" description="Helical" evidence="1">
    <location>
        <begin position="6"/>
        <end position="29"/>
    </location>
</feature>